<evidence type="ECO:0000313" key="3">
    <source>
        <dbReference type="Proteomes" id="UP000824120"/>
    </source>
</evidence>
<protein>
    <submittedName>
        <fullName evidence="2">Uncharacterized protein</fullName>
    </submittedName>
</protein>
<dbReference type="OrthoDB" id="1323123at2759"/>
<dbReference type="AlphaFoldDB" id="A0A9J5X0W8"/>
<feature type="region of interest" description="Disordered" evidence="1">
    <location>
        <begin position="1"/>
        <end position="39"/>
    </location>
</feature>
<sequence>MARLLEHSINGGSIRENDSEDEENRRDTHSENEDDDPLALPICARDVSNKSYDLATWMDERGSFPANISIRARMVVNCDFRKLLI</sequence>
<dbReference type="Proteomes" id="UP000824120">
    <property type="component" value="Chromosome 10"/>
</dbReference>
<name>A0A9J5X0W8_SOLCO</name>
<dbReference type="EMBL" id="JACXVP010000010">
    <property type="protein sequence ID" value="KAG5581731.1"/>
    <property type="molecule type" value="Genomic_DNA"/>
</dbReference>
<keyword evidence="3" id="KW-1185">Reference proteome</keyword>
<organism evidence="2 3">
    <name type="scientific">Solanum commersonii</name>
    <name type="common">Commerson's wild potato</name>
    <name type="synonym">Commerson's nightshade</name>
    <dbReference type="NCBI Taxonomy" id="4109"/>
    <lineage>
        <taxon>Eukaryota</taxon>
        <taxon>Viridiplantae</taxon>
        <taxon>Streptophyta</taxon>
        <taxon>Embryophyta</taxon>
        <taxon>Tracheophyta</taxon>
        <taxon>Spermatophyta</taxon>
        <taxon>Magnoliopsida</taxon>
        <taxon>eudicotyledons</taxon>
        <taxon>Gunneridae</taxon>
        <taxon>Pentapetalae</taxon>
        <taxon>asterids</taxon>
        <taxon>lamiids</taxon>
        <taxon>Solanales</taxon>
        <taxon>Solanaceae</taxon>
        <taxon>Solanoideae</taxon>
        <taxon>Solaneae</taxon>
        <taxon>Solanum</taxon>
    </lineage>
</organism>
<gene>
    <name evidence="2" type="ORF">H5410_052358</name>
</gene>
<accession>A0A9J5X0W8</accession>
<reference evidence="2 3" key="1">
    <citation type="submission" date="2020-09" db="EMBL/GenBank/DDBJ databases">
        <title>De no assembly of potato wild relative species, Solanum commersonii.</title>
        <authorList>
            <person name="Cho K."/>
        </authorList>
    </citation>
    <scope>NUCLEOTIDE SEQUENCE [LARGE SCALE GENOMIC DNA]</scope>
    <source>
        <strain evidence="2">LZ3.2</strain>
        <tissue evidence="2">Leaf</tissue>
    </source>
</reference>
<comment type="caution">
    <text evidence="2">The sequence shown here is derived from an EMBL/GenBank/DDBJ whole genome shotgun (WGS) entry which is preliminary data.</text>
</comment>
<evidence type="ECO:0000256" key="1">
    <source>
        <dbReference type="SAM" id="MobiDB-lite"/>
    </source>
</evidence>
<evidence type="ECO:0000313" key="2">
    <source>
        <dbReference type="EMBL" id="KAG5581731.1"/>
    </source>
</evidence>
<proteinExistence type="predicted"/>